<dbReference type="InterPro" id="IPR004609">
    <property type="entry name" value="ATP-dep_DNA_helicase_RecG"/>
</dbReference>
<keyword evidence="4 15" id="KW-0227">DNA damage</keyword>
<evidence type="ECO:0000256" key="14">
    <source>
        <dbReference type="ARBA" id="ARBA00048988"/>
    </source>
</evidence>
<dbReference type="InterPro" id="IPR047112">
    <property type="entry name" value="RecG/Mfd"/>
</dbReference>
<dbReference type="PROSITE" id="PS51194">
    <property type="entry name" value="HELICASE_CTER"/>
    <property type="match status" value="1"/>
</dbReference>
<keyword evidence="19" id="KW-1185">Reference proteome</keyword>
<comment type="catalytic activity">
    <reaction evidence="12 15">
        <text>Couples ATP hydrolysis with the unwinding of duplex DNA by translocating in the 3'-5' direction.</text>
        <dbReference type="EC" id="5.6.2.4"/>
    </reaction>
</comment>
<evidence type="ECO:0000259" key="16">
    <source>
        <dbReference type="PROSITE" id="PS51192"/>
    </source>
</evidence>
<evidence type="ECO:0000256" key="5">
    <source>
        <dbReference type="ARBA" id="ARBA00022801"/>
    </source>
</evidence>
<keyword evidence="11" id="KW-0413">Isomerase</keyword>
<dbReference type="NCBIfam" id="NF008168">
    <property type="entry name" value="PRK10917.2-2"/>
    <property type="match status" value="1"/>
</dbReference>
<dbReference type="InterPro" id="IPR033454">
    <property type="entry name" value="RecG_wedge"/>
</dbReference>
<keyword evidence="6 15" id="KW-0347">Helicase</keyword>
<evidence type="ECO:0000256" key="15">
    <source>
        <dbReference type="RuleBase" id="RU363016"/>
    </source>
</evidence>
<dbReference type="Pfam" id="PF17191">
    <property type="entry name" value="RecG_wedge"/>
    <property type="match status" value="1"/>
</dbReference>
<dbReference type="InterPro" id="IPR011545">
    <property type="entry name" value="DEAD/DEAH_box_helicase_dom"/>
</dbReference>
<dbReference type="PANTHER" id="PTHR47964:SF1">
    <property type="entry name" value="ATP-DEPENDENT DNA HELICASE HOMOLOG RECG, CHLOROPLASTIC"/>
    <property type="match status" value="1"/>
</dbReference>
<keyword evidence="5 15" id="KW-0378">Hydrolase</keyword>
<evidence type="ECO:0000259" key="17">
    <source>
        <dbReference type="PROSITE" id="PS51194"/>
    </source>
</evidence>
<dbReference type="NCBIfam" id="NF008165">
    <property type="entry name" value="PRK10917.1-3"/>
    <property type="match status" value="1"/>
</dbReference>
<dbReference type="STRING" id="1413210.U472_08070"/>
<feature type="domain" description="Helicase ATP-binding" evidence="16">
    <location>
        <begin position="447"/>
        <end position="608"/>
    </location>
</feature>
<keyword evidence="3 15" id="KW-0547">Nucleotide-binding</keyword>
<dbReference type="SUPFAM" id="SSF52540">
    <property type="entry name" value="P-loop containing nucleoside triphosphate hydrolases"/>
    <property type="match status" value="2"/>
</dbReference>
<comment type="catalytic activity">
    <reaction evidence="14 15">
        <text>ATP + H2O = ADP + phosphate + H(+)</text>
        <dbReference type="Rhea" id="RHEA:13065"/>
        <dbReference type="ChEBI" id="CHEBI:15377"/>
        <dbReference type="ChEBI" id="CHEBI:15378"/>
        <dbReference type="ChEBI" id="CHEBI:30616"/>
        <dbReference type="ChEBI" id="CHEBI:43474"/>
        <dbReference type="ChEBI" id="CHEBI:456216"/>
        <dbReference type="EC" id="5.6.2.4"/>
    </reaction>
</comment>
<name>A0A285GFF6_9FIRM</name>
<dbReference type="Pfam" id="PF19833">
    <property type="entry name" value="RecG_dom3_C"/>
    <property type="match status" value="1"/>
</dbReference>
<dbReference type="InterPro" id="IPR045562">
    <property type="entry name" value="RecG_dom3_C"/>
</dbReference>
<evidence type="ECO:0000256" key="8">
    <source>
        <dbReference type="ARBA" id="ARBA00023125"/>
    </source>
</evidence>
<keyword evidence="7 15" id="KW-0067">ATP-binding</keyword>
<dbReference type="Pfam" id="PF00270">
    <property type="entry name" value="DEAD"/>
    <property type="match status" value="1"/>
</dbReference>
<sequence>MKGIEDIFENLIKPIPTEIKSNGLNTSVFGGFDSYILNWSNKLQASTNDEEIKSLAQDLYVLFIDYEKVILEKRHQKLKESIKLVNELGRKIKGRAVFDLNDKKLRIVKDIPVKKTKKRKNTPQNSLQFDFNQEKEANKKQVIVKKDKAKVIKKQQEKKIKKEKKFRATKDEAGFWHQPIKYVKGVGDYWSKRLKRLEIEELKDLLYYFPRDYNDWSQTKKIRELRTGENVTVQGKVVNINEIKPRSGLKIIKVAISDGTGILHGVWFNQGYIKKTFKKDATFLFSGEVKYSYGNFEINNPHFEEIDFQDNLHTGRIVPVYPTTKGINQKRLRRIIKNALDKYLVDVEEFLPTDIIGRHDFLDLSYGLSMIHFPDSKEVLKEARRRFAYEELFVLQLILALRKSEAQSDKLGIKHSKDDGLVDKFLELLPFALTNAQARVWQEIKGDMESNKNMNRLLQGDVGAGKTVIATLALLKTVQSEFQGALMAPTEILAEQHYLGLKDDLEPLGLKLGLLVGSLKAKEKRELLEKIEAGEVDIVIGTHALIQEGINFSNLGLAIVDEQHRFGVKQRATLQEKGDNPDVLVMTATPIPRTLALTVYGDLDVSVIDELPPGRKPVITEWRTQRVRDKIYSFLREEIDKGRQAYVVCPLVEESEKLDIESATELSIKLQNEYFPDLKIALLHGQMKAAEKEEVMEEFRVGNTDILVSTTVIEVGVNVPNASVMIIEDAQRFGLAQLHQLRGRVGRGQYQSYCILISDPSTDEGVERMKIMTKSTDGFVIAEEDLHLRGPGEFFGTRQHGMPDLKVADILRDHKLLELAREDAFALIKADPKLENRENKRLKSILTENFNYDFELIDIS</sequence>
<dbReference type="Gene3D" id="3.40.50.300">
    <property type="entry name" value="P-loop containing nucleotide triphosphate hydrolases"/>
    <property type="match status" value="2"/>
</dbReference>
<dbReference type="InterPro" id="IPR012340">
    <property type="entry name" value="NA-bd_OB-fold"/>
</dbReference>
<dbReference type="SMART" id="SM00490">
    <property type="entry name" value="HELICc"/>
    <property type="match status" value="1"/>
</dbReference>
<accession>A0A285GFF6</accession>
<evidence type="ECO:0000256" key="9">
    <source>
        <dbReference type="ARBA" id="ARBA00023172"/>
    </source>
</evidence>
<dbReference type="InterPro" id="IPR027417">
    <property type="entry name" value="P-loop_NTPase"/>
</dbReference>
<dbReference type="CDD" id="cd04488">
    <property type="entry name" value="RecG_wedge_OBF"/>
    <property type="match status" value="1"/>
</dbReference>
<gene>
    <name evidence="18" type="ORF">SAMN06265827_1075</name>
</gene>
<dbReference type="EMBL" id="OBDZ01000007">
    <property type="protein sequence ID" value="SNY22063.1"/>
    <property type="molecule type" value="Genomic_DNA"/>
</dbReference>
<evidence type="ECO:0000256" key="1">
    <source>
        <dbReference type="ARBA" id="ARBA00007504"/>
    </source>
</evidence>
<dbReference type="GO" id="GO:0005524">
    <property type="term" value="F:ATP binding"/>
    <property type="evidence" value="ECO:0007669"/>
    <property type="project" value="UniProtKB-KW"/>
</dbReference>
<comment type="function">
    <text evidence="15">Plays a critical role in recombination and DNA repair. Helps process Holliday junction intermediates to mature products by catalyzing branch migration. Has replication fork regression activity, unwinds stalled or blocked replication forks to make a HJ that can be resolved. Has a DNA unwinding activity characteristic of a DNA helicase with 3'-5' polarity.</text>
</comment>
<evidence type="ECO:0000313" key="19">
    <source>
        <dbReference type="Proteomes" id="UP000219573"/>
    </source>
</evidence>
<evidence type="ECO:0000256" key="7">
    <source>
        <dbReference type="ARBA" id="ARBA00022840"/>
    </source>
</evidence>
<evidence type="ECO:0000256" key="6">
    <source>
        <dbReference type="ARBA" id="ARBA00022806"/>
    </source>
</evidence>
<dbReference type="RefSeq" id="WP_097017198.1">
    <property type="nucleotide sequence ID" value="NZ_OBDZ01000007.1"/>
</dbReference>
<evidence type="ECO:0000256" key="10">
    <source>
        <dbReference type="ARBA" id="ARBA00023204"/>
    </source>
</evidence>
<dbReference type="SUPFAM" id="SSF50249">
    <property type="entry name" value="Nucleic acid-binding proteins"/>
    <property type="match status" value="1"/>
</dbReference>
<evidence type="ECO:0000256" key="2">
    <source>
        <dbReference type="ARBA" id="ARBA00017846"/>
    </source>
</evidence>
<dbReference type="CDD" id="cd18811">
    <property type="entry name" value="SF2_C_RecG"/>
    <property type="match status" value="1"/>
</dbReference>
<dbReference type="Gene3D" id="2.40.50.140">
    <property type="entry name" value="Nucleic acid-binding proteins"/>
    <property type="match status" value="1"/>
</dbReference>
<dbReference type="InterPro" id="IPR014001">
    <property type="entry name" value="Helicase_ATP-bd"/>
</dbReference>
<dbReference type="PROSITE" id="PS51192">
    <property type="entry name" value="HELICASE_ATP_BIND_1"/>
    <property type="match status" value="1"/>
</dbReference>
<feature type="domain" description="Helicase C-terminal" evidence="17">
    <location>
        <begin position="627"/>
        <end position="787"/>
    </location>
</feature>
<keyword evidence="8" id="KW-0238">DNA-binding</keyword>
<dbReference type="GO" id="GO:0043138">
    <property type="term" value="F:3'-5' DNA helicase activity"/>
    <property type="evidence" value="ECO:0007669"/>
    <property type="project" value="UniProtKB-EC"/>
</dbReference>
<dbReference type="GO" id="GO:0006281">
    <property type="term" value="P:DNA repair"/>
    <property type="evidence" value="ECO:0007669"/>
    <property type="project" value="UniProtKB-UniRule"/>
</dbReference>
<proteinExistence type="inferred from homology"/>
<dbReference type="NCBIfam" id="TIGR00643">
    <property type="entry name" value="recG"/>
    <property type="match status" value="1"/>
</dbReference>
<dbReference type="OrthoDB" id="9804325at2"/>
<protein>
    <recommendedName>
        <fullName evidence="2 15">ATP-dependent DNA helicase RecG</fullName>
        <ecNumber evidence="13 15">5.6.2.4</ecNumber>
    </recommendedName>
</protein>
<evidence type="ECO:0000256" key="13">
    <source>
        <dbReference type="ARBA" id="ARBA00034808"/>
    </source>
</evidence>
<organism evidence="18 19">
    <name type="scientific">Orenia metallireducens</name>
    <dbReference type="NCBI Taxonomy" id="1413210"/>
    <lineage>
        <taxon>Bacteria</taxon>
        <taxon>Bacillati</taxon>
        <taxon>Bacillota</taxon>
        <taxon>Clostridia</taxon>
        <taxon>Halanaerobiales</taxon>
        <taxon>Halobacteroidaceae</taxon>
        <taxon>Orenia</taxon>
    </lineage>
</organism>
<dbReference type="SMART" id="SM00487">
    <property type="entry name" value="DEXDc"/>
    <property type="match status" value="1"/>
</dbReference>
<evidence type="ECO:0000256" key="11">
    <source>
        <dbReference type="ARBA" id="ARBA00023235"/>
    </source>
</evidence>
<dbReference type="AlphaFoldDB" id="A0A285GFF6"/>
<dbReference type="CDD" id="cd17992">
    <property type="entry name" value="DEXHc_RecG"/>
    <property type="match status" value="1"/>
</dbReference>
<dbReference type="PANTHER" id="PTHR47964">
    <property type="entry name" value="ATP-DEPENDENT DNA HELICASE HOMOLOG RECG, CHLOROPLASTIC"/>
    <property type="match status" value="1"/>
</dbReference>
<dbReference type="GO" id="GO:0006310">
    <property type="term" value="P:DNA recombination"/>
    <property type="evidence" value="ECO:0007669"/>
    <property type="project" value="UniProtKB-UniRule"/>
</dbReference>
<dbReference type="InterPro" id="IPR001650">
    <property type="entry name" value="Helicase_C-like"/>
</dbReference>
<reference evidence="19" key="1">
    <citation type="submission" date="2017-09" db="EMBL/GenBank/DDBJ databases">
        <authorList>
            <person name="Varghese N."/>
            <person name="Submissions S."/>
        </authorList>
    </citation>
    <scope>NUCLEOTIDE SEQUENCE [LARGE SCALE GENOMIC DNA]</scope>
    <source>
        <strain evidence="19">MSL47</strain>
    </source>
</reference>
<dbReference type="Pfam" id="PF00271">
    <property type="entry name" value="Helicase_C"/>
    <property type="match status" value="1"/>
</dbReference>
<comment type="similarity">
    <text evidence="1 15">Belongs to the helicase family. RecG subfamily.</text>
</comment>
<dbReference type="EC" id="5.6.2.4" evidence="13 15"/>
<evidence type="ECO:0000313" key="18">
    <source>
        <dbReference type="EMBL" id="SNY22063.1"/>
    </source>
</evidence>
<evidence type="ECO:0000256" key="4">
    <source>
        <dbReference type="ARBA" id="ARBA00022763"/>
    </source>
</evidence>
<dbReference type="GO" id="GO:0016887">
    <property type="term" value="F:ATP hydrolysis activity"/>
    <property type="evidence" value="ECO:0007669"/>
    <property type="project" value="RHEA"/>
</dbReference>
<dbReference type="Proteomes" id="UP000219573">
    <property type="component" value="Unassembled WGS sequence"/>
</dbReference>
<dbReference type="GO" id="GO:0003677">
    <property type="term" value="F:DNA binding"/>
    <property type="evidence" value="ECO:0007669"/>
    <property type="project" value="UniProtKB-KW"/>
</dbReference>
<keyword evidence="10 15" id="KW-0234">DNA repair</keyword>
<evidence type="ECO:0000256" key="3">
    <source>
        <dbReference type="ARBA" id="ARBA00022741"/>
    </source>
</evidence>
<keyword evidence="9 15" id="KW-0233">DNA recombination</keyword>
<evidence type="ECO:0000256" key="12">
    <source>
        <dbReference type="ARBA" id="ARBA00034617"/>
    </source>
</evidence>